<evidence type="ECO:0000256" key="6">
    <source>
        <dbReference type="ARBA" id="ARBA00023136"/>
    </source>
</evidence>
<dbReference type="InterPro" id="IPR018584">
    <property type="entry name" value="GT87"/>
</dbReference>
<keyword evidence="3" id="KW-0808">Transferase</keyword>
<organism evidence="10 11">
    <name type="scientific">Goodfellowiella coeruleoviolacea</name>
    <dbReference type="NCBI Taxonomy" id="334858"/>
    <lineage>
        <taxon>Bacteria</taxon>
        <taxon>Bacillati</taxon>
        <taxon>Actinomycetota</taxon>
        <taxon>Actinomycetes</taxon>
        <taxon>Pseudonocardiales</taxon>
        <taxon>Pseudonocardiaceae</taxon>
        <taxon>Goodfellowiella</taxon>
    </lineage>
</organism>
<evidence type="ECO:0000256" key="8">
    <source>
        <dbReference type="SAM" id="MobiDB-lite"/>
    </source>
</evidence>
<keyword evidence="11" id="KW-1185">Reference proteome</keyword>
<feature type="transmembrane region" description="Helical" evidence="9">
    <location>
        <begin position="321"/>
        <end position="337"/>
    </location>
</feature>
<evidence type="ECO:0000256" key="7">
    <source>
        <dbReference type="ARBA" id="ARBA00024033"/>
    </source>
</evidence>
<feature type="transmembrane region" description="Helical" evidence="9">
    <location>
        <begin position="349"/>
        <end position="372"/>
    </location>
</feature>
<evidence type="ECO:0000313" key="10">
    <source>
        <dbReference type="EMBL" id="MCP2169359.1"/>
    </source>
</evidence>
<comment type="caution">
    <text evidence="10">The sequence shown here is derived from an EMBL/GenBank/DDBJ whole genome shotgun (WGS) entry which is preliminary data.</text>
</comment>
<feature type="transmembrane region" description="Helical" evidence="9">
    <location>
        <begin position="184"/>
        <end position="203"/>
    </location>
</feature>
<dbReference type="EMBL" id="JAMTCK010000018">
    <property type="protein sequence ID" value="MCP2169359.1"/>
    <property type="molecule type" value="Genomic_DNA"/>
</dbReference>
<feature type="transmembrane region" description="Helical" evidence="9">
    <location>
        <begin position="275"/>
        <end position="291"/>
    </location>
</feature>
<evidence type="ECO:0000256" key="5">
    <source>
        <dbReference type="ARBA" id="ARBA00022989"/>
    </source>
</evidence>
<reference evidence="10" key="1">
    <citation type="submission" date="2022-06" db="EMBL/GenBank/DDBJ databases">
        <title>Genomic Encyclopedia of Archaeal and Bacterial Type Strains, Phase II (KMG-II): from individual species to whole genera.</title>
        <authorList>
            <person name="Goeker M."/>
        </authorList>
    </citation>
    <scope>NUCLEOTIDE SEQUENCE</scope>
    <source>
        <strain evidence="10">DSM 43935</strain>
    </source>
</reference>
<feature type="transmembrane region" description="Helical" evidence="9">
    <location>
        <begin position="107"/>
        <end position="125"/>
    </location>
</feature>
<comment type="similarity">
    <text evidence="7">Belongs to the glycosyltransferase 87 family.</text>
</comment>
<accession>A0AAE3GL87</accession>
<evidence type="ECO:0000256" key="4">
    <source>
        <dbReference type="ARBA" id="ARBA00022692"/>
    </source>
</evidence>
<keyword evidence="2" id="KW-1003">Cell membrane</keyword>
<dbReference type="GO" id="GO:0005886">
    <property type="term" value="C:plasma membrane"/>
    <property type="evidence" value="ECO:0007669"/>
    <property type="project" value="UniProtKB-SubCell"/>
</dbReference>
<name>A0AAE3GL87_9PSEU</name>
<dbReference type="Proteomes" id="UP001206128">
    <property type="component" value="Unassembled WGS sequence"/>
</dbReference>
<evidence type="ECO:0000256" key="2">
    <source>
        <dbReference type="ARBA" id="ARBA00022475"/>
    </source>
</evidence>
<feature type="transmembrane region" description="Helical" evidence="9">
    <location>
        <begin position="248"/>
        <end position="268"/>
    </location>
</feature>
<evidence type="ECO:0000256" key="3">
    <source>
        <dbReference type="ARBA" id="ARBA00022679"/>
    </source>
</evidence>
<dbReference type="GO" id="GO:0016758">
    <property type="term" value="F:hexosyltransferase activity"/>
    <property type="evidence" value="ECO:0007669"/>
    <property type="project" value="InterPro"/>
</dbReference>
<sequence length="411" mass="44492">MLWLLAMVATAVAVLLSGLHALIDLQVYRTGGQAWLSDVRLYAEGFPAPLSGPALPFTYPPIAAVLFSLFALLPWPAAIVVFTLLGLAGLSLTALAVARRTHRRRELAVLVGLAVAVAALAVEPVRQTLSFGQINLILMGLVAADCLVSRTRWPRGLLIGFAAAIKLTPVIFVLFFLARRQWRPMAVALAAFAAFGLLGWVLAPEDTAQYWFGALLDPGRVGGLAYATNQSLRGVLHRFGLAEGAETITWMLLSLVVVALAWLGAARARRGGDEVTALLAVAVAGLLVSPVSWSHHWVWIVPALVPLTLVLWRGRWLARGAGALVVLVFVVGPHWLLPRENDRELGWAWWQHLIGDSYVLVGLALLVLAAFVDRWYLLTRPVTPAPTEDTDDTTAEPPTGEHQLVGQGEQR</sequence>
<keyword evidence="6 9" id="KW-0472">Membrane</keyword>
<feature type="transmembrane region" description="Helical" evidence="9">
    <location>
        <begin position="62"/>
        <end position="95"/>
    </location>
</feature>
<evidence type="ECO:0000256" key="9">
    <source>
        <dbReference type="SAM" id="Phobius"/>
    </source>
</evidence>
<evidence type="ECO:0000313" key="11">
    <source>
        <dbReference type="Proteomes" id="UP001206128"/>
    </source>
</evidence>
<comment type="subcellular location">
    <subcellularLocation>
        <location evidence="1">Cell membrane</location>
        <topology evidence="1">Multi-pass membrane protein</topology>
    </subcellularLocation>
</comment>
<evidence type="ECO:0000256" key="1">
    <source>
        <dbReference type="ARBA" id="ARBA00004651"/>
    </source>
</evidence>
<dbReference type="AlphaFoldDB" id="A0AAE3GL87"/>
<protein>
    <submittedName>
        <fullName evidence="10">Alpha-1,2-mannosyltransferase</fullName>
    </submittedName>
</protein>
<dbReference type="Pfam" id="PF09594">
    <property type="entry name" value="GT87"/>
    <property type="match status" value="1"/>
</dbReference>
<feature type="region of interest" description="Disordered" evidence="8">
    <location>
        <begin position="385"/>
        <end position="411"/>
    </location>
</feature>
<gene>
    <name evidence="10" type="ORF">LX83_006244</name>
</gene>
<feature type="transmembrane region" description="Helical" evidence="9">
    <location>
        <begin position="156"/>
        <end position="178"/>
    </location>
</feature>
<keyword evidence="5 9" id="KW-1133">Transmembrane helix</keyword>
<keyword evidence="4 9" id="KW-0812">Transmembrane</keyword>
<proteinExistence type="inferred from homology"/>